<evidence type="ECO:0000313" key="2">
    <source>
        <dbReference type="Proteomes" id="UP000073492"/>
    </source>
</evidence>
<organism evidence="1 2">
    <name type="scientific">Pseudocercospora musae</name>
    <dbReference type="NCBI Taxonomy" id="113226"/>
    <lineage>
        <taxon>Eukaryota</taxon>
        <taxon>Fungi</taxon>
        <taxon>Dikarya</taxon>
        <taxon>Ascomycota</taxon>
        <taxon>Pezizomycotina</taxon>
        <taxon>Dothideomycetes</taxon>
        <taxon>Dothideomycetidae</taxon>
        <taxon>Mycosphaerellales</taxon>
        <taxon>Mycosphaerellaceae</taxon>
        <taxon>Pseudocercospora</taxon>
    </lineage>
</organism>
<accession>A0A139I484</accession>
<comment type="caution">
    <text evidence="1">The sequence shown here is derived from an EMBL/GenBank/DDBJ whole genome shotgun (WGS) entry which is preliminary data.</text>
</comment>
<sequence>MDVVKMQMLVHDKNMVQARIYMADSFIEVPDVWNRATVEEVDTHQYQTLSANHRHIKFTAVNPPSDGASNAQT</sequence>
<protein>
    <submittedName>
        <fullName evidence="1">Uncharacterized protein</fullName>
    </submittedName>
</protein>
<evidence type="ECO:0000313" key="1">
    <source>
        <dbReference type="EMBL" id="KXT09514.1"/>
    </source>
</evidence>
<name>A0A139I484_9PEZI</name>
<dbReference type="OrthoDB" id="3646580at2759"/>
<reference evidence="1 2" key="1">
    <citation type="submission" date="2015-07" db="EMBL/GenBank/DDBJ databases">
        <title>Comparative genomics of the Sigatoka disease complex on banana suggests a link between parallel evolutionary changes in Pseudocercospora fijiensis and Pseudocercospora eumusae and increased virulence on the banana host.</title>
        <authorList>
            <person name="Chang T.-C."/>
            <person name="Salvucci A."/>
            <person name="Crous P.W."/>
            <person name="Stergiopoulos I."/>
        </authorList>
    </citation>
    <scope>NUCLEOTIDE SEQUENCE [LARGE SCALE GENOMIC DNA]</scope>
    <source>
        <strain evidence="1 2">CBS 116634</strain>
    </source>
</reference>
<dbReference type="Proteomes" id="UP000073492">
    <property type="component" value="Unassembled WGS sequence"/>
</dbReference>
<keyword evidence="2" id="KW-1185">Reference proteome</keyword>
<proteinExistence type="predicted"/>
<dbReference type="AlphaFoldDB" id="A0A139I484"/>
<gene>
    <name evidence="1" type="ORF">AC579_7198</name>
</gene>
<dbReference type="EMBL" id="LFZO01000335">
    <property type="protein sequence ID" value="KXT09514.1"/>
    <property type="molecule type" value="Genomic_DNA"/>
</dbReference>